<dbReference type="Proteomes" id="UP000479710">
    <property type="component" value="Unassembled WGS sequence"/>
</dbReference>
<accession>A0A6G1E9L3</accession>
<organism evidence="2 3">
    <name type="scientific">Oryza meyeriana var. granulata</name>
    <dbReference type="NCBI Taxonomy" id="110450"/>
    <lineage>
        <taxon>Eukaryota</taxon>
        <taxon>Viridiplantae</taxon>
        <taxon>Streptophyta</taxon>
        <taxon>Embryophyta</taxon>
        <taxon>Tracheophyta</taxon>
        <taxon>Spermatophyta</taxon>
        <taxon>Magnoliopsida</taxon>
        <taxon>Liliopsida</taxon>
        <taxon>Poales</taxon>
        <taxon>Poaceae</taxon>
        <taxon>BOP clade</taxon>
        <taxon>Oryzoideae</taxon>
        <taxon>Oryzeae</taxon>
        <taxon>Oryzinae</taxon>
        <taxon>Oryza</taxon>
        <taxon>Oryza meyeriana</taxon>
    </lineage>
</organism>
<proteinExistence type="predicted"/>
<gene>
    <name evidence="2" type="ORF">E2562_003075</name>
</gene>
<dbReference type="EMBL" id="SPHZ02000004">
    <property type="protein sequence ID" value="KAF0921266.1"/>
    <property type="molecule type" value="Genomic_DNA"/>
</dbReference>
<evidence type="ECO:0000313" key="3">
    <source>
        <dbReference type="Proteomes" id="UP000479710"/>
    </source>
</evidence>
<name>A0A6G1E9L3_9ORYZ</name>
<keyword evidence="3" id="KW-1185">Reference proteome</keyword>
<reference evidence="2 3" key="1">
    <citation type="submission" date="2019-11" db="EMBL/GenBank/DDBJ databases">
        <title>Whole genome sequence of Oryza granulata.</title>
        <authorList>
            <person name="Li W."/>
        </authorList>
    </citation>
    <scope>NUCLEOTIDE SEQUENCE [LARGE SCALE GENOMIC DNA]</scope>
    <source>
        <strain evidence="3">cv. Menghai</strain>
        <tissue evidence="2">Leaf</tissue>
    </source>
</reference>
<feature type="region of interest" description="Disordered" evidence="1">
    <location>
        <begin position="106"/>
        <end position="145"/>
    </location>
</feature>
<dbReference type="AlphaFoldDB" id="A0A6G1E9L3"/>
<evidence type="ECO:0000313" key="2">
    <source>
        <dbReference type="EMBL" id="KAF0921266.1"/>
    </source>
</evidence>
<sequence length="145" mass="15122">MTISYLRLTQVPLYPQSRHHPSGYKDGSGRALHLLPPPLRQALCKVLASTVPPPRFVPSMAGSSNGEASGHWGATLIGGRMVDEVCGGDGRVRAWEATTVSTMAVGATVTPRSKPSMARSGVGEAGGQRGQRDGSGGDGRGDRSR</sequence>
<evidence type="ECO:0000256" key="1">
    <source>
        <dbReference type="SAM" id="MobiDB-lite"/>
    </source>
</evidence>
<feature type="compositionally biased region" description="Gly residues" evidence="1">
    <location>
        <begin position="123"/>
        <end position="138"/>
    </location>
</feature>
<comment type="caution">
    <text evidence="2">The sequence shown here is derived from an EMBL/GenBank/DDBJ whole genome shotgun (WGS) entry which is preliminary data.</text>
</comment>
<protein>
    <submittedName>
        <fullName evidence="2">Uncharacterized protein</fullName>
    </submittedName>
</protein>